<proteinExistence type="predicted"/>
<accession>E6PKL2</accession>
<feature type="region of interest" description="Disordered" evidence="1">
    <location>
        <begin position="123"/>
        <end position="151"/>
    </location>
</feature>
<dbReference type="EMBL" id="CABM01000005">
    <property type="protein sequence ID" value="CBH95463.1"/>
    <property type="molecule type" value="Genomic_DNA"/>
</dbReference>
<feature type="compositionally biased region" description="Polar residues" evidence="1">
    <location>
        <begin position="133"/>
        <end position="146"/>
    </location>
</feature>
<comment type="caution">
    <text evidence="2">The sequence shown here is derived from an EMBL/GenBank/DDBJ whole genome shotgun (WGS) entry which is preliminary data.</text>
</comment>
<organism evidence="2">
    <name type="scientific">mine drainage metagenome</name>
    <dbReference type="NCBI Taxonomy" id="410659"/>
    <lineage>
        <taxon>unclassified sequences</taxon>
        <taxon>metagenomes</taxon>
        <taxon>ecological metagenomes</taxon>
    </lineage>
</organism>
<protein>
    <submittedName>
        <fullName evidence="2">Uncharacterized protein</fullName>
    </submittedName>
</protein>
<name>E6PKL2_9ZZZZ</name>
<evidence type="ECO:0000313" key="2">
    <source>
        <dbReference type="EMBL" id="CBH95463.1"/>
    </source>
</evidence>
<reference evidence="2" key="1">
    <citation type="submission" date="2009-10" db="EMBL/GenBank/DDBJ databases">
        <title>Diversity of trophic interactions inside an arsenic-rich microbial ecosystem.</title>
        <authorList>
            <person name="Bertin P.N."/>
            <person name="Heinrich-Salmeron A."/>
            <person name="Pelletier E."/>
            <person name="Goulhen-Chollet F."/>
            <person name="Arsene-Ploetze F."/>
            <person name="Gallien S."/>
            <person name="Calteau A."/>
            <person name="Vallenet D."/>
            <person name="Casiot C."/>
            <person name="Chane-Woon-Ming B."/>
            <person name="Giloteaux L."/>
            <person name="Barakat M."/>
            <person name="Bonnefoy V."/>
            <person name="Bruneel O."/>
            <person name="Chandler M."/>
            <person name="Cleiss J."/>
            <person name="Duran R."/>
            <person name="Elbaz-Poulichet F."/>
            <person name="Fonknechten N."/>
            <person name="Lauga B."/>
            <person name="Mornico D."/>
            <person name="Ortet P."/>
            <person name="Schaeffer C."/>
            <person name="Siguier P."/>
            <person name="Alexander Thil Smith A."/>
            <person name="Van Dorsselaer A."/>
            <person name="Weissenbach J."/>
            <person name="Medigue C."/>
            <person name="Le Paslier D."/>
        </authorList>
    </citation>
    <scope>NUCLEOTIDE SEQUENCE</scope>
</reference>
<sequence>MNLTLIGGTIAASITTASATTLTAAYDNASLNTGNGLASSVPALRLTSSTDLPGGTTLNLSAAQGGREAASYSDASLELSGNLSVPGGFIQPGLVAGYTRIDDSGAYFPTALTGAWRAPTRAHRSATAARSPQASTLMQGSRSGVTSPPCPRASRPLAVSSWLSMRALHCASVPVISLLARAS</sequence>
<dbReference type="AlphaFoldDB" id="E6PKL2"/>
<evidence type="ECO:0000256" key="1">
    <source>
        <dbReference type="SAM" id="MobiDB-lite"/>
    </source>
</evidence>
<gene>
    <name evidence="2" type="ORF">CARN2_0863</name>
</gene>